<protein>
    <submittedName>
        <fullName evidence="1">13614_t:CDS:1</fullName>
    </submittedName>
</protein>
<dbReference type="Gene3D" id="1.25.40.420">
    <property type="match status" value="1"/>
</dbReference>
<dbReference type="PANTHER" id="PTHR46306">
    <property type="entry name" value="BTB/POZ DOMAIN-CONTAINING PROTEIN 9"/>
    <property type="match status" value="1"/>
</dbReference>
<dbReference type="InterPro" id="IPR052407">
    <property type="entry name" value="BTB_POZ_domain_cont_9"/>
</dbReference>
<evidence type="ECO:0000313" key="1">
    <source>
        <dbReference type="EMBL" id="CAI2173356.1"/>
    </source>
</evidence>
<keyword evidence="2" id="KW-1185">Reference proteome</keyword>
<evidence type="ECO:0000313" key="2">
    <source>
        <dbReference type="Proteomes" id="UP001153678"/>
    </source>
</evidence>
<gene>
    <name evidence="1" type="ORF">FWILDA_LOCUS6044</name>
</gene>
<accession>A0A9W4SL17</accession>
<reference evidence="1" key="1">
    <citation type="submission" date="2022-08" db="EMBL/GenBank/DDBJ databases">
        <authorList>
            <person name="Kallberg Y."/>
            <person name="Tangrot J."/>
            <person name="Rosling A."/>
        </authorList>
    </citation>
    <scope>NUCLEOTIDE SEQUENCE</scope>
    <source>
        <strain evidence="1">Wild A</strain>
    </source>
</reference>
<dbReference type="EMBL" id="CAMKVN010001054">
    <property type="protein sequence ID" value="CAI2173356.1"/>
    <property type="molecule type" value="Genomic_DNA"/>
</dbReference>
<organism evidence="1 2">
    <name type="scientific">Funneliformis geosporum</name>
    <dbReference type="NCBI Taxonomy" id="1117311"/>
    <lineage>
        <taxon>Eukaryota</taxon>
        <taxon>Fungi</taxon>
        <taxon>Fungi incertae sedis</taxon>
        <taxon>Mucoromycota</taxon>
        <taxon>Glomeromycotina</taxon>
        <taxon>Glomeromycetes</taxon>
        <taxon>Glomerales</taxon>
        <taxon>Glomeraceae</taxon>
        <taxon>Funneliformis</taxon>
    </lineage>
</organism>
<dbReference type="Proteomes" id="UP001153678">
    <property type="component" value="Unassembled WGS sequence"/>
</dbReference>
<dbReference type="AlphaFoldDB" id="A0A9W4SL17"/>
<dbReference type="PANTHER" id="PTHR46306:SF1">
    <property type="entry name" value="BTB_POZ DOMAIN-CONTAINING PROTEIN 9"/>
    <property type="match status" value="1"/>
</dbReference>
<comment type="caution">
    <text evidence="1">The sequence shown here is derived from an EMBL/GenBank/DDBJ whole genome shotgun (WGS) entry which is preliminary data.</text>
</comment>
<dbReference type="OrthoDB" id="2361824at2759"/>
<dbReference type="InterPro" id="IPR011333">
    <property type="entry name" value="SKP1/BTB/POZ_sf"/>
</dbReference>
<dbReference type="Gene3D" id="3.30.710.10">
    <property type="entry name" value="Potassium Channel Kv1.1, Chain A"/>
    <property type="match status" value="1"/>
</dbReference>
<sequence length="295" mass="35039">MEVGYYFDSEVLQDFEKALEDSDDYNVIIKAGEYPDVKELRAHSFVLRARYLYTGTVDYDQLHEDVILQLSVAADELGLIKLIDNIQEYLIENQEFLRKDPVGTLEFVYQHETLKTQKDCCLKIISSDPKILFASQKFSSLEKPIITMVLQRDDLKMEEIEIWEAVLRWLFVHYLKIGKDESSWSSDDLTNVKQTIQEYIPFIRFHDISKEDFYLKVYPYKDLLPQDLLSDILRYHLAPNSTPAFSFKASRNPRKWNANRIELQRRDSLEDTISETEELYFLQLLLPRWYFNEEL</sequence>
<dbReference type="GO" id="GO:0005737">
    <property type="term" value="C:cytoplasm"/>
    <property type="evidence" value="ECO:0007669"/>
    <property type="project" value="TreeGrafter"/>
</dbReference>
<name>A0A9W4SL17_9GLOM</name>
<proteinExistence type="predicted"/>